<accession>A0AAV4XB62</accession>
<comment type="caution">
    <text evidence="1">The sequence shown here is derived from an EMBL/GenBank/DDBJ whole genome shotgun (WGS) entry which is preliminary data.</text>
</comment>
<organism evidence="1 2">
    <name type="scientific">Caerostris extrusa</name>
    <name type="common">Bark spider</name>
    <name type="synonym">Caerostris bankana</name>
    <dbReference type="NCBI Taxonomy" id="172846"/>
    <lineage>
        <taxon>Eukaryota</taxon>
        <taxon>Metazoa</taxon>
        <taxon>Ecdysozoa</taxon>
        <taxon>Arthropoda</taxon>
        <taxon>Chelicerata</taxon>
        <taxon>Arachnida</taxon>
        <taxon>Araneae</taxon>
        <taxon>Araneomorphae</taxon>
        <taxon>Entelegynae</taxon>
        <taxon>Araneoidea</taxon>
        <taxon>Araneidae</taxon>
        <taxon>Caerostris</taxon>
    </lineage>
</organism>
<name>A0AAV4XB62_CAEEX</name>
<protein>
    <submittedName>
        <fullName evidence="1">Uncharacterized protein</fullName>
    </submittedName>
</protein>
<dbReference type="Proteomes" id="UP001054945">
    <property type="component" value="Unassembled WGS sequence"/>
</dbReference>
<dbReference type="AlphaFoldDB" id="A0AAV4XB62"/>
<dbReference type="EMBL" id="BPLR01000136">
    <property type="protein sequence ID" value="GIY92407.1"/>
    <property type="molecule type" value="Genomic_DNA"/>
</dbReference>
<sequence length="145" mass="17090">MDQELAYSSTVKIVTKYRKLLSWWTFVRVTPRIMHSNIDLIYDLLEVSNFPDDSIWEKIQKMEKIAKNSIKRCTVIQSGLRKIAILMCPHIEDVADYSPEIRDSVAFACRTLKSMEDRVYSMFEQHKKQFAEYCLLWESTLATLN</sequence>
<proteinExistence type="predicted"/>
<evidence type="ECO:0000313" key="1">
    <source>
        <dbReference type="EMBL" id="GIY92407.1"/>
    </source>
</evidence>
<gene>
    <name evidence="1" type="ORF">CEXT_43421</name>
</gene>
<keyword evidence="2" id="KW-1185">Reference proteome</keyword>
<reference evidence="1 2" key="1">
    <citation type="submission" date="2021-06" db="EMBL/GenBank/DDBJ databases">
        <title>Caerostris extrusa draft genome.</title>
        <authorList>
            <person name="Kono N."/>
            <person name="Arakawa K."/>
        </authorList>
    </citation>
    <scope>NUCLEOTIDE SEQUENCE [LARGE SCALE GENOMIC DNA]</scope>
</reference>
<evidence type="ECO:0000313" key="2">
    <source>
        <dbReference type="Proteomes" id="UP001054945"/>
    </source>
</evidence>